<proteinExistence type="inferred from homology"/>
<comment type="subcellular location">
    <subcellularLocation>
        <location evidence="1">Periplasm</location>
    </subcellularLocation>
</comment>
<evidence type="ECO:0000256" key="3">
    <source>
        <dbReference type="ARBA" id="ARBA00022729"/>
    </source>
</evidence>
<evidence type="ECO:0008006" key="7">
    <source>
        <dbReference type="Google" id="ProtNLM"/>
    </source>
</evidence>
<organism evidence="5 6">
    <name type="scientific">Bradyrhizobium centrolobii</name>
    <dbReference type="NCBI Taxonomy" id="1505087"/>
    <lineage>
        <taxon>Bacteria</taxon>
        <taxon>Pseudomonadati</taxon>
        <taxon>Pseudomonadota</taxon>
        <taxon>Alphaproteobacteria</taxon>
        <taxon>Hyphomicrobiales</taxon>
        <taxon>Nitrobacteraceae</taxon>
        <taxon>Bradyrhizobium</taxon>
    </lineage>
</organism>
<dbReference type="PANTHER" id="PTHR30024">
    <property type="entry name" value="ALIPHATIC SULFONATES-BINDING PROTEIN-RELATED"/>
    <property type="match status" value="1"/>
</dbReference>
<dbReference type="EMBL" id="LUUB01000027">
    <property type="protein sequence ID" value="OAF14860.1"/>
    <property type="molecule type" value="Genomic_DNA"/>
</dbReference>
<comment type="caution">
    <text evidence="5">The sequence shown here is derived from an EMBL/GenBank/DDBJ whole genome shotgun (WGS) entry which is preliminary data.</text>
</comment>
<dbReference type="Gene3D" id="3.40.190.10">
    <property type="entry name" value="Periplasmic binding protein-like II"/>
    <property type="match status" value="2"/>
</dbReference>
<keyword evidence="6" id="KW-1185">Reference proteome</keyword>
<dbReference type="OrthoDB" id="8142791at2"/>
<dbReference type="AlphaFoldDB" id="A0A176Z2B7"/>
<accession>A0A176Z2B7</accession>
<evidence type="ECO:0000313" key="5">
    <source>
        <dbReference type="EMBL" id="OAF14860.1"/>
    </source>
</evidence>
<keyword evidence="3 4" id="KW-0732">Signal</keyword>
<dbReference type="InterPro" id="IPR006311">
    <property type="entry name" value="TAT_signal"/>
</dbReference>
<evidence type="ECO:0000256" key="2">
    <source>
        <dbReference type="ARBA" id="ARBA00010742"/>
    </source>
</evidence>
<dbReference type="Proteomes" id="UP000076959">
    <property type="component" value="Unassembled WGS sequence"/>
</dbReference>
<dbReference type="GO" id="GO:0042597">
    <property type="term" value="C:periplasmic space"/>
    <property type="evidence" value="ECO:0007669"/>
    <property type="project" value="UniProtKB-SubCell"/>
</dbReference>
<evidence type="ECO:0000256" key="1">
    <source>
        <dbReference type="ARBA" id="ARBA00004418"/>
    </source>
</evidence>
<gene>
    <name evidence="5" type="ORF">AYJ54_41315</name>
</gene>
<dbReference type="PROSITE" id="PS51318">
    <property type="entry name" value="TAT"/>
    <property type="match status" value="1"/>
</dbReference>
<dbReference type="PANTHER" id="PTHR30024:SF47">
    <property type="entry name" value="TAURINE-BINDING PERIPLASMIC PROTEIN"/>
    <property type="match status" value="1"/>
</dbReference>
<sequence length="327" mass="35418">MSTITRRNMMITGAAALGALAAPSVLRAQEAAPIRAATASPGLTVMFYDYIRDNGLDKKNGLELAEPILNSSIGTLYNDFVAGTFDMVIGSWDPFLTRYRAGVPCRLLCSLMTADMVGVVATADGPQPVAELRGKMIVAPQQSGVYRMTKALISEFEGIDIEKVARVQNADNPAQGVTLVIADRADAAVAWEPMISQGIERRSDLGIIFNAGEAFRKHTSQSLPYFCINVRKELLDRSLDMAKRLNAMFAECVKGIDADFDALAEKYADRTMLETKVLKVAKSAGRLRFDYNAASDPDFQKTVTSASEILVRQGILAKPADSGFFAG</sequence>
<evidence type="ECO:0000256" key="4">
    <source>
        <dbReference type="SAM" id="SignalP"/>
    </source>
</evidence>
<comment type="similarity">
    <text evidence="2">Belongs to the bacterial solute-binding protein SsuA/TauA family.</text>
</comment>
<dbReference type="STRING" id="1505087.AYJ54_41315"/>
<dbReference type="RefSeq" id="WP_063697004.1">
    <property type="nucleotide sequence ID" value="NZ_LUUB01000027.1"/>
</dbReference>
<feature type="chain" id="PRO_5008055341" description="SsuA/THI5-like domain-containing protein" evidence="4">
    <location>
        <begin position="29"/>
        <end position="327"/>
    </location>
</feature>
<feature type="signal peptide" evidence="4">
    <location>
        <begin position="1"/>
        <end position="28"/>
    </location>
</feature>
<dbReference type="SUPFAM" id="SSF53850">
    <property type="entry name" value="Periplasmic binding protein-like II"/>
    <property type="match status" value="1"/>
</dbReference>
<name>A0A176Z2B7_9BRAD</name>
<evidence type="ECO:0000313" key="6">
    <source>
        <dbReference type="Proteomes" id="UP000076959"/>
    </source>
</evidence>
<protein>
    <recommendedName>
        <fullName evidence="7">SsuA/THI5-like domain-containing protein</fullName>
    </recommendedName>
</protein>
<reference evidence="5 6" key="1">
    <citation type="submission" date="2016-03" db="EMBL/GenBank/DDBJ databases">
        <title>Draft Genome Sequence of the Strain BR 10245 (Bradyrhizobium sp.) isolated from nodules of Centrolobium paraense.</title>
        <authorList>
            <person name="Simoes-Araujo J.L.Sr."/>
            <person name="Barauna A.C."/>
            <person name="Silva K."/>
            <person name="Zilli J.E."/>
        </authorList>
    </citation>
    <scope>NUCLEOTIDE SEQUENCE [LARGE SCALE GENOMIC DNA]</scope>
    <source>
        <strain evidence="5 6">BR 10245</strain>
    </source>
</reference>